<feature type="domain" description="Oligoribonuclease NrnB C-terminal" evidence="3">
    <location>
        <begin position="327"/>
        <end position="387"/>
    </location>
</feature>
<reference evidence="4 5" key="1">
    <citation type="submission" date="2022-10" db="EMBL/GenBank/DDBJ databases">
        <title>Description of Fervidibacillus gen. nov. in the family Fervidibacillaceae fam. nov. with two species, Fervidibacillus albus sp. nov., and Fervidibacillus halotolerans sp. nov., isolated from tidal flat sediments.</title>
        <authorList>
            <person name="Kwon K.K."/>
            <person name="Yang S.-H."/>
        </authorList>
    </citation>
    <scope>NUCLEOTIDE SEQUENCE [LARGE SCALE GENOMIC DNA]</scope>
    <source>
        <strain evidence="4 5">DSM 23332</strain>
    </source>
</reference>
<evidence type="ECO:0000313" key="5">
    <source>
        <dbReference type="Proteomes" id="UP001208656"/>
    </source>
</evidence>
<comment type="caution">
    <text evidence="4">The sequence shown here is derived from an EMBL/GenBank/DDBJ whole genome shotgun (WGS) entry which is preliminary data.</text>
</comment>
<dbReference type="InterPro" id="IPR001667">
    <property type="entry name" value="DDH_dom"/>
</dbReference>
<evidence type="ECO:0000259" key="2">
    <source>
        <dbReference type="Pfam" id="PF02272"/>
    </source>
</evidence>
<dbReference type="InterPro" id="IPR058608">
    <property type="entry name" value="NrnB_C"/>
</dbReference>
<accession>A0ABT2WD61</accession>
<dbReference type="InterPro" id="IPR003156">
    <property type="entry name" value="DHHA1_dom"/>
</dbReference>
<evidence type="ECO:0000313" key="4">
    <source>
        <dbReference type="EMBL" id="MCU9593620.1"/>
    </source>
</evidence>
<dbReference type="RefSeq" id="WP_173658485.1">
    <property type="nucleotide sequence ID" value="NZ_JAOUSE010000006.1"/>
</dbReference>
<protein>
    <submittedName>
        <fullName evidence="4">DHHA1 domain-containing protein</fullName>
    </submittedName>
</protein>
<dbReference type="PANTHER" id="PTHR42146">
    <property type="entry name" value="3',5'-CYCLIC-NUCLEOTIDE PHOSPHODIESTERASE"/>
    <property type="match status" value="1"/>
</dbReference>
<dbReference type="Pfam" id="PF01368">
    <property type="entry name" value="DHH"/>
    <property type="match status" value="1"/>
</dbReference>
<gene>
    <name evidence="4" type="ORF">OEV82_04000</name>
</gene>
<proteinExistence type="predicted"/>
<feature type="domain" description="DHHA1" evidence="2">
    <location>
        <begin position="243"/>
        <end position="302"/>
    </location>
</feature>
<name>A0ABT2WD61_9BACI</name>
<dbReference type="Pfam" id="PF02272">
    <property type="entry name" value="DHHA1"/>
    <property type="match status" value="1"/>
</dbReference>
<dbReference type="PANTHER" id="PTHR42146:SF1">
    <property type="entry name" value="OLIGORIBONUCLEASE NRNB"/>
    <property type="match status" value="1"/>
</dbReference>
<organism evidence="4 5">
    <name type="scientific">Pallidibacillus thermolactis</name>
    <dbReference type="NCBI Taxonomy" id="251051"/>
    <lineage>
        <taxon>Bacteria</taxon>
        <taxon>Bacillati</taxon>
        <taxon>Bacillota</taxon>
        <taxon>Bacilli</taxon>
        <taxon>Bacillales</taxon>
        <taxon>Bacillaceae</taxon>
        <taxon>Pallidibacillus</taxon>
    </lineage>
</organism>
<sequence length="393" mass="45908">MKVKLFTDSDLDGLGTAIVAKLAFGDDVDVFHCSYRNLNQRVDQFLKYHQDDKETKLFITDLSVNSTIEKKLEERFNNGGHVQVIDHHVTALHFNKYPWGKVVIEYEDGRKTCATSLFYDFLIEKGQLEKTVALDQFVDLVRQYDTWEWDANENILAKHLNDLFFMFGREQFEEDLLKRIKEDPDKFELTDMENLLMDVEEKKIERYIYAKNKYIIQRFVGDYCIGIVHAEQYLSELGNALNKKNPHLDMIVLVNVGTKKVGFRTIHESVNVAKFAKELGGGGHPKASGCDLTEEAFKLFVTDVFHQEPLRPDPEKNETNIKDGPNGTYYENRNGDISYIIKNDENIYELIHNDEKLNEQFATFEEAEAYVKRNFQSWLMFDRDLHKIKKNNK</sequence>
<dbReference type="InterPro" id="IPR038763">
    <property type="entry name" value="DHH_sf"/>
</dbReference>
<feature type="domain" description="DDH" evidence="1">
    <location>
        <begin position="5"/>
        <end position="130"/>
    </location>
</feature>
<keyword evidence="5" id="KW-1185">Reference proteome</keyword>
<dbReference type="Proteomes" id="UP001208656">
    <property type="component" value="Unassembled WGS sequence"/>
</dbReference>
<dbReference type="Gene3D" id="3.10.310.30">
    <property type="match status" value="1"/>
</dbReference>
<evidence type="ECO:0000259" key="1">
    <source>
        <dbReference type="Pfam" id="PF01368"/>
    </source>
</evidence>
<dbReference type="InterPro" id="IPR052968">
    <property type="entry name" value="Nucleotide_metab_enz"/>
</dbReference>
<evidence type="ECO:0000259" key="3">
    <source>
        <dbReference type="Pfam" id="PF26386"/>
    </source>
</evidence>
<dbReference type="SUPFAM" id="SSF64182">
    <property type="entry name" value="DHH phosphoesterases"/>
    <property type="match status" value="1"/>
</dbReference>
<dbReference type="EMBL" id="JAOUSE010000006">
    <property type="protein sequence ID" value="MCU9593620.1"/>
    <property type="molecule type" value="Genomic_DNA"/>
</dbReference>
<dbReference type="Pfam" id="PF26386">
    <property type="entry name" value="NrnB_C"/>
    <property type="match status" value="1"/>
</dbReference>